<reference evidence="1 2" key="1">
    <citation type="journal article" date="2021" name="Elife">
        <title>Chloroplast acquisition without the gene transfer in kleptoplastic sea slugs, Plakobranchus ocellatus.</title>
        <authorList>
            <person name="Maeda T."/>
            <person name="Takahashi S."/>
            <person name="Yoshida T."/>
            <person name="Shimamura S."/>
            <person name="Takaki Y."/>
            <person name="Nagai Y."/>
            <person name="Toyoda A."/>
            <person name="Suzuki Y."/>
            <person name="Arimoto A."/>
            <person name="Ishii H."/>
            <person name="Satoh N."/>
            <person name="Nishiyama T."/>
            <person name="Hasebe M."/>
            <person name="Maruyama T."/>
            <person name="Minagawa J."/>
            <person name="Obokata J."/>
            <person name="Shigenobu S."/>
        </authorList>
    </citation>
    <scope>NUCLEOTIDE SEQUENCE [LARGE SCALE GENOMIC DNA]</scope>
</reference>
<name>A0AAV3Y399_9GAST</name>
<dbReference type="Proteomes" id="UP000735302">
    <property type="component" value="Unassembled WGS sequence"/>
</dbReference>
<dbReference type="EMBL" id="BLXT01000945">
    <property type="protein sequence ID" value="GFN81725.1"/>
    <property type="molecule type" value="Genomic_DNA"/>
</dbReference>
<proteinExistence type="predicted"/>
<organism evidence="1 2">
    <name type="scientific">Plakobranchus ocellatus</name>
    <dbReference type="NCBI Taxonomy" id="259542"/>
    <lineage>
        <taxon>Eukaryota</taxon>
        <taxon>Metazoa</taxon>
        <taxon>Spiralia</taxon>
        <taxon>Lophotrochozoa</taxon>
        <taxon>Mollusca</taxon>
        <taxon>Gastropoda</taxon>
        <taxon>Heterobranchia</taxon>
        <taxon>Euthyneura</taxon>
        <taxon>Panpulmonata</taxon>
        <taxon>Sacoglossa</taxon>
        <taxon>Placobranchoidea</taxon>
        <taxon>Plakobranchidae</taxon>
        <taxon>Plakobranchus</taxon>
    </lineage>
</organism>
<comment type="caution">
    <text evidence="1">The sequence shown here is derived from an EMBL/GenBank/DDBJ whole genome shotgun (WGS) entry which is preliminary data.</text>
</comment>
<evidence type="ECO:0000313" key="2">
    <source>
        <dbReference type="Proteomes" id="UP000735302"/>
    </source>
</evidence>
<evidence type="ECO:0000313" key="1">
    <source>
        <dbReference type="EMBL" id="GFN81725.1"/>
    </source>
</evidence>
<accession>A0AAV3Y399</accession>
<keyword evidence="2" id="KW-1185">Reference proteome</keyword>
<sequence>MDLKRHRYIQCCIWPQFSLVSFILLIYRRSVYRTIPSLWVIPSMEDFPANAYILLVSLQIRDLLVEVGATNSGMDRYRESRNRCHVCPKLEHDDRLARHEIISSSIPPTNMDAACPAHHFLPYWPLKAILFYLAGVLATLGLRCRIVNFGENSF</sequence>
<protein>
    <submittedName>
        <fullName evidence="1">Uncharacterized protein</fullName>
    </submittedName>
</protein>
<dbReference type="AlphaFoldDB" id="A0AAV3Y399"/>
<gene>
    <name evidence="1" type="ORF">PoB_000823100</name>
</gene>